<dbReference type="SUPFAM" id="SSF47769">
    <property type="entry name" value="SAM/Pointed domain"/>
    <property type="match status" value="1"/>
</dbReference>
<feature type="compositionally biased region" description="Low complexity" evidence="1">
    <location>
        <begin position="171"/>
        <end position="180"/>
    </location>
</feature>
<comment type="caution">
    <text evidence="2">The sequence shown here is derived from an EMBL/GenBank/DDBJ whole genome shotgun (WGS) entry which is preliminary data.</text>
</comment>
<reference evidence="2 3" key="1">
    <citation type="submission" date="2017-11" db="EMBL/GenBank/DDBJ databases">
        <title>The genome of Rhizophagus clarus HR1 reveals common genetic basis of auxotrophy among arbuscular mycorrhizal fungi.</title>
        <authorList>
            <person name="Kobayashi Y."/>
        </authorList>
    </citation>
    <scope>NUCLEOTIDE SEQUENCE [LARGE SCALE GENOMIC DNA]</scope>
    <source>
        <strain evidence="2 3">HR1</strain>
    </source>
</reference>
<proteinExistence type="predicted"/>
<feature type="region of interest" description="Disordered" evidence="1">
    <location>
        <begin position="1"/>
        <end position="53"/>
    </location>
</feature>
<dbReference type="Gene3D" id="1.10.150.50">
    <property type="entry name" value="Transcription Factor, Ets-1"/>
    <property type="match status" value="1"/>
</dbReference>
<dbReference type="InterPro" id="IPR013761">
    <property type="entry name" value="SAM/pointed_sf"/>
</dbReference>
<gene>
    <name evidence="2" type="ORF">RclHR1_01900018</name>
</gene>
<dbReference type="Proteomes" id="UP000247702">
    <property type="component" value="Unassembled WGS sequence"/>
</dbReference>
<accession>A0A2Z6QMW2</accession>
<keyword evidence="3" id="KW-1185">Reference proteome</keyword>
<dbReference type="AlphaFoldDB" id="A0A2Z6QMW2"/>
<evidence type="ECO:0000256" key="1">
    <source>
        <dbReference type="SAM" id="MobiDB-lite"/>
    </source>
</evidence>
<feature type="region of interest" description="Disordered" evidence="1">
    <location>
        <begin position="155"/>
        <end position="180"/>
    </location>
</feature>
<name>A0A2Z6QMW2_9GLOM</name>
<protein>
    <submittedName>
        <fullName evidence="2">Uncharacterized protein</fullName>
    </submittedName>
</protein>
<dbReference type="EMBL" id="BEXD01001002">
    <property type="protein sequence ID" value="GBB91653.1"/>
    <property type="molecule type" value="Genomic_DNA"/>
</dbReference>
<evidence type="ECO:0000313" key="3">
    <source>
        <dbReference type="Proteomes" id="UP000247702"/>
    </source>
</evidence>
<feature type="compositionally biased region" description="Low complexity" evidence="1">
    <location>
        <begin position="1"/>
        <end position="22"/>
    </location>
</feature>
<organism evidence="2 3">
    <name type="scientific">Rhizophagus clarus</name>
    <dbReference type="NCBI Taxonomy" id="94130"/>
    <lineage>
        <taxon>Eukaryota</taxon>
        <taxon>Fungi</taxon>
        <taxon>Fungi incertae sedis</taxon>
        <taxon>Mucoromycota</taxon>
        <taxon>Glomeromycotina</taxon>
        <taxon>Glomeromycetes</taxon>
        <taxon>Glomerales</taxon>
        <taxon>Glomeraceae</taxon>
        <taxon>Rhizophagus</taxon>
    </lineage>
</organism>
<sequence>MTTLYSSKINSSSSSYSNNPSKSRNKPRSMSLQNLPSPPPTLKSPPLLQPVFHPDLPSDPKKWSSTHVATYLSHCLRMYPPAIVSDLSRHVKENVTLTGRKFLRLKEEQLRQMNFNEKWIKLIMVGVKNLRRDHLKDKILLNGSDINGMKISEEFSEESDEEQYPSLTRNSSYSSATMSSTSSFLNNDQKDFFIPTFSSLTSDDKKFISQEFNRLKEFLKSDIEKEDNNNTSFKELNRIIEKAITNIEVNQEDRISEVDEEKSKPKNSLERTNDWFWEKIESGFAQGIMIGGVAVWAFMKYSKP</sequence>
<evidence type="ECO:0000313" key="2">
    <source>
        <dbReference type="EMBL" id="GBB91653.1"/>
    </source>
</evidence>